<dbReference type="Proteomes" id="UP000054324">
    <property type="component" value="Unassembled WGS sequence"/>
</dbReference>
<evidence type="ECO:0000313" key="1">
    <source>
        <dbReference type="EMBL" id="KER24403.1"/>
    </source>
</evidence>
<dbReference type="CTD" id="20322096"/>
<dbReference type="EMBL" id="KL596811">
    <property type="protein sequence ID" value="KER24403.1"/>
    <property type="molecule type" value="Genomic_DNA"/>
</dbReference>
<evidence type="ECO:0000313" key="2">
    <source>
        <dbReference type="Proteomes" id="UP000054324"/>
    </source>
</evidence>
<dbReference type="PANTHER" id="PTHR12127:SF7">
    <property type="entry name" value="SD02261P"/>
    <property type="match status" value="1"/>
</dbReference>
<protein>
    <submittedName>
        <fullName evidence="1">Uncharacterized protein</fullName>
    </submittedName>
</protein>
<dbReference type="AlphaFoldDB" id="A0A074ZBA1"/>
<dbReference type="OrthoDB" id="263481at2759"/>
<proteinExistence type="predicted"/>
<dbReference type="GO" id="GO:0005886">
    <property type="term" value="C:plasma membrane"/>
    <property type="evidence" value="ECO:0007669"/>
    <property type="project" value="TreeGrafter"/>
</dbReference>
<dbReference type="GO" id="GO:0072345">
    <property type="term" value="F:NAADP-sensitive calcium-release channel activity"/>
    <property type="evidence" value="ECO:0007669"/>
    <property type="project" value="TreeGrafter"/>
</dbReference>
<dbReference type="InterPro" id="IPR039031">
    <property type="entry name" value="Mucolipin"/>
</dbReference>
<dbReference type="STRING" id="6198.A0A074ZBA1"/>
<gene>
    <name evidence="1" type="ORF">T265_07917</name>
</gene>
<reference evidence="1 2" key="1">
    <citation type="submission" date="2013-11" db="EMBL/GenBank/DDBJ databases">
        <title>Opisthorchis viverrini - life in the bile duct.</title>
        <authorList>
            <person name="Young N.D."/>
            <person name="Nagarajan N."/>
            <person name="Lin S.J."/>
            <person name="Korhonen P.K."/>
            <person name="Jex A.R."/>
            <person name="Hall R.S."/>
            <person name="Safavi-Hemami H."/>
            <person name="Kaewkong W."/>
            <person name="Bertrand D."/>
            <person name="Gao S."/>
            <person name="Seet Q."/>
            <person name="Wongkham S."/>
            <person name="Teh B.T."/>
            <person name="Wongkham C."/>
            <person name="Intapan P.M."/>
            <person name="Maleewong W."/>
            <person name="Yang X."/>
            <person name="Hu M."/>
            <person name="Wang Z."/>
            <person name="Hofmann A."/>
            <person name="Sternberg P.W."/>
            <person name="Tan P."/>
            <person name="Wang J."/>
            <person name="Gasser R.B."/>
        </authorList>
    </citation>
    <scope>NUCLEOTIDE SEQUENCE [LARGE SCALE GENOMIC DNA]</scope>
</reference>
<dbReference type="PANTHER" id="PTHR12127">
    <property type="entry name" value="MUCOLIPIN"/>
    <property type="match status" value="1"/>
</dbReference>
<accession>A0A074ZBA1</accession>
<dbReference type="GO" id="GO:0005765">
    <property type="term" value="C:lysosomal membrane"/>
    <property type="evidence" value="ECO:0007669"/>
    <property type="project" value="TreeGrafter"/>
</dbReference>
<sequence>MRSPPGENSNSTGGIHLKACEFHVPLETQPHTSSFIRDRQSSEYTDVNDSLCTHVTTTLETRLLQLAQIDPLLPDGYESEILEVNEESDSQGRKYSDTEIPNWMGRRLSYFFMSPMQKFRAKGQIPYKLFVQLIKVVAVTIQVSRASSNRLVIQEIDYRLCPIDCVNQSPHELEKYSPLYRIINSNIDSMTSVFNTDSSLPYNHDLFESLIVKKRVKVDREGT</sequence>
<dbReference type="RefSeq" id="XP_009171841.1">
    <property type="nucleotide sequence ID" value="XM_009173577.1"/>
</dbReference>
<keyword evidence="2" id="KW-1185">Reference proteome</keyword>
<name>A0A074ZBA1_OPIVI</name>
<dbReference type="GeneID" id="20322096"/>
<organism evidence="1 2">
    <name type="scientific">Opisthorchis viverrini</name>
    <name type="common">Southeast Asian liver fluke</name>
    <dbReference type="NCBI Taxonomy" id="6198"/>
    <lineage>
        <taxon>Eukaryota</taxon>
        <taxon>Metazoa</taxon>
        <taxon>Spiralia</taxon>
        <taxon>Lophotrochozoa</taxon>
        <taxon>Platyhelminthes</taxon>
        <taxon>Trematoda</taxon>
        <taxon>Digenea</taxon>
        <taxon>Opisthorchiida</taxon>
        <taxon>Opisthorchiata</taxon>
        <taxon>Opisthorchiidae</taxon>
        <taxon>Opisthorchis</taxon>
    </lineage>
</organism>
<dbReference type="KEGG" id="ovi:T265_07917"/>